<evidence type="ECO:0000256" key="14">
    <source>
        <dbReference type="ARBA" id="ARBA00044632"/>
    </source>
</evidence>
<feature type="binding site" evidence="15">
    <location>
        <position position="165"/>
    </location>
    <ligand>
        <name>DNA</name>
        <dbReference type="ChEBI" id="CHEBI:16991"/>
    </ligand>
</feature>
<dbReference type="CDD" id="cd08966">
    <property type="entry name" value="EcFpg-like_N"/>
    <property type="match status" value="1"/>
</dbReference>
<comment type="catalytic activity">
    <reaction evidence="1 15">
        <text>Hydrolysis of DNA containing ring-opened 7-methylguanine residues, releasing 2,6-diamino-4-hydroxy-5-(N-methyl)formamidopyrimidine.</text>
        <dbReference type="EC" id="3.2.2.23"/>
    </reaction>
</comment>
<comment type="caution">
    <text evidence="18">The sequence shown here is derived from an EMBL/GenBank/DDBJ whole genome shotgun (WGS) entry which is preliminary data.</text>
</comment>
<protein>
    <recommendedName>
        <fullName evidence="15">Formamidopyrimidine-DNA glycosylase</fullName>
        <shortName evidence="15">Fapy-DNA glycosylase</shortName>
        <ecNumber evidence="15">3.2.2.23</ecNumber>
    </recommendedName>
    <alternativeName>
        <fullName evidence="15">DNA-(apurinic or apyrimidinic site) lyase MutM</fullName>
        <shortName evidence="15">AP lyase MutM</shortName>
        <ecNumber evidence="15">4.2.99.18</ecNumber>
    </alternativeName>
</protein>
<keyword evidence="11 15" id="KW-0456">Lyase</keyword>
<dbReference type="InterPro" id="IPR020629">
    <property type="entry name" value="FPG_Glyclase"/>
</dbReference>
<feature type="active site" description="Schiff-base intermediate with DNA" evidence="15">
    <location>
        <position position="2"/>
    </location>
</feature>
<dbReference type="PANTHER" id="PTHR22993">
    <property type="entry name" value="FORMAMIDOPYRIMIDINE-DNA GLYCOSYLASE"/>
    <property type="match status" value="1"/>
</dbReference>
<keyword evidence="8 15" id="KW-0862">Zinc</keyword>
<name>A0A7W9A3E4_9CAUL</name>
<dbReference type="Proteomes" id="UP000548978">
    <property type="component" value="Unassembled WGS sequence"/>
</dbReference>
<keyword evidence="19" id="KW-1185">Reference proteome</keyword>
<evidence type="ECO:0000256" key="4">
    <source>
        <dbReference type="ARBA" id="ARBA00022723"/>
    </source>
</evidence>
<dbReference type="Pfam" id="PF06827">
    <property type="entry name" value="zf-FPG_IleRS"/>
    <property type="match status" value="1"/>
</dbReference>
<keyword evidence="7 15" id="KW-0378">Hydrolase</keyword>
<dbReference type="EMBL" id="JACIJB010000005">
    <property type="protein sequence ID" value="MBB5660732.1"/>
    <property type="molecule type" value="Genomic_DNA"/>
</dbReference>
<proteinExistence type="inferred from homology"/>
<dbReference type="Gene3D" id="1.10.8.50">
    <property type="match status" value="1"/>
</dbReference>
<keyword evidence="12 15" id="KW-0511">Multifunctional enzyme</keyword>
<dbReference type="EC" id="4.2.99.18" evidence="15"/>
<dbReference type="Pfam" id="PF06831">
    <property type="entry name" value="H2TH"/>
    <property type="match status" value="1"/>
</dbReference>
<dbReference type="GO" id="GO:0006284">
    <property type="term" value="P:base-excision repair"/>
    <property type="evidence" value="ECO:0007669"/>
    <property type="project" value="InterPro"/>
</dbReference>
<comment type="subunit">
    <text evidence="3 15">Monomer.</text>
</comment>
<evidence type="ECO:0000313" key="18">
    <source>
        <dbReference type="EMBL" id="MBB5660732.1"/>
    </source>
</evidence>
<dbReference type="InterPro" id="IPR035937">
    <property type="entry name" value="FPG_N"/>
</dbReference>
<evidence type="ECO:0000256" key="7">
    <source>
        <dbReference type="ARBA" id="ARBA00022801"/>
    </source>
</evidence>
<evidence type="ECO:0000256" key="3">
    <source>
        <dbReference type="ARBA" id="ARBA00011245"/>
    </source>
</evidence>
<keyword evidence="5 15" id="KW-0227">DNA damage</keyword>
<keyword evidence="4 15" id="KW-0479">Metal-binding</keyword>
<dbReference type="HAMAP" id="MF_00103">
    <property type="entry name" value="Fapy_DNA_glycosyl"/>
    <property type="match status" value="1"/>
</dbReference>
<keyword evidence="10 15" id="KW-0234">DNA repair</keyword>
<dbReference type="InterPro" id="IPR010979">
    <property type="entry name" value="Ribosomal_uS13-like_H2TH"/>
</dbReference>
<feature type="active site" description="Proton donor" evidence="15">
    <location>
        <position position="3"/>
    </location>
</feature>
<dbReference type="Pfam" id="PF01149">
    <property type="entry name" value="Fapy_DNA_glyco"/>
    <property type="match status" value="1"/>
</dbReference>
<dbReference type="PROSITE" id="PS51068">
    <property type="entry name" value="FPG_CAT"/>
    <property type="match status" value="1"/>
</dbReference>
<comment type="function">
    <text evidence="15">Involved in base excision repair of DNA damaged by oxidation or by mutagenic agents. Acts as DNA glycosylase that recognizes and removes damaged bases. Has a preference for oxidized purines, such as 7,8-dihydro-8-oxoguanine (8-oxoG). Has AP (apurinic/apyrimidinic) lyase activity and introduces nicks in the DNA strand. Cleaves the DNA backbone by beta-delta elimination to generate a single-strand break at the site of the removed base with both 3'- and 5'-phosphates.</text>
</comment>
<feature type="domain" description="FPG-type" evidence="16">
    <location>
        <begin position="250"/>
        <end position="286"/>
    </location>
</feature>
<evidence type="ECO:0000259" key="16">
    <source>
        <dbReference type="PROSITE" id="PS51066"/>
    </source>
</evidence>
<feature type="binding site" evidence="15">
    <location>
        <position position="122"/>
    </location>
    <ligand>
        <name>DNA</name>
        <dbReference type="ChEBI" id="CHEBI:16991"/>
    </ligand>
</feature>
<evidence type="ECO:0000256" key="8">
    <source>
        <dbReference type="ARBA" id="ARBA00022833"/>
    </source>
</evidence>
<feature type="active site" description="Proton donor; for delta-elimination activity" evidence="15">
    <location>
        <position position="276"/>
    </location>
</feature>
<evidence type="ECO:0000313" key="19">
    <source>
        <dbReference type="Proteomes" id="UP000548978"/>
    </source>
</evidence>
<dbReference type="GO" id="GO:0008270">
    <property type="term" value="F:zinc ion binding"/>
    <property type="evidence" value="ECO:0007669"/>
    <property type="project" value="UniProtKB-UniRule"/>
</dbReference>
<dbReference type="AlphaFoldDB" id="A0A7W9A3E4"/>
<evidence type="ECO:0000256" key="1">
    <source>
        <dbReference type="ARBA" id="ARBA00001668"/>
    </source>
</evidence>
<evidence type="ECO:0000256" key="6">
    <source>
        <dbReference type="ARBA" id="ARBA00022771"/>
    </source>
</evidence>
<dbReference type="GO" id="GO:0140078">
    <property type="term" value="F:class I DNA-(apurinic or apyrimidinic site) endonuclease activity"/>
    <property type="evidence" value="ECO:0007669"/>
    <property type="project" value="UniProtKB-EC"/>
</dbReference>
<dbReference type="SUPFAM" id="SSF46946">
    <property type="entry name" value="S13-like H2TH domain"/>
    <property type="match status" value="1"/>
</dbReference>
<dbReference type="InterPro" id="IPR010663">
    <property type="entry name" value="Znf_FPG/IleRS"/>
</dbReference>
<dbReference type="SMART" id="SM01232">
    <property type="entry name" value="H2TH"/>
    <property type="match status" value="1"/>
</dbReference>
<dbReference type="InterPro" id="IPR000214">
    <property type="entry name" value="Znf_DNA_glyclase/AP_lyase"/>
</dbReference>
<dbReference type="GO" id="GO:0003684">
    <property type="term" value="F:damaged DNA binding"/>
    <property type="evidence" value="ECO:0007669"/>
    <property type="project" value="InterPro"/>
</dbReference>
<dbReference type="InterPro" id="IPR015886">
    <property type="entry name" value="H2TH_FPG"/>
</dbReference>
<reference evidence="18 19" key="1">
    <citation type="submission" date="2020-08" db="EMBL/GenBank/DDBJ databases">
        <title>Genomic Encyclopedia of Type Strains, Phase IV (KMG-IV): sequencing the most valuable type-strain genomes for metagenomic binning, comparative biology and taxonomic classification.</title>
        <authorList>
            <person name="Goeker M."/>
        </authorList>
    </citation>
    <scope>NUCLEOTIDE SEQUENCE [LARGE SCALE GENOMIC DNA]</scope>
    <source>
        <strain evidence="18 19">DSM 24448</strain>
    </source>
</reference>
<evidence type="ECO:0000256" key="10">
    <source>
        <dbReference type="ARBA" id="ARBA00023204"/>
    </source>
</evidence>
<dbReference type="SMART" id="SM00898">
    <property type="entry name" value="Fapy_DNA_glyco"/>
    <property type="match status" value="1"/>
</dbReference>
<comment type="catalytic activity">
    <reaction evidence="14 15">
        <text>2'-deoxyribonucleotide-(2'-deoxyribose 5'-phosphate)-2'-deoxyribonucleotide-DNA = a 3'-end 2'-deoxyribonucleotide-(2,3-dehydro-2,3-deoxyribose 5'-phosphate)-DNA + a 5'-end 5'-phospho-2'-deoxyribonucleoside-DNA + H(+)</text>
        <dbReference type="Rhea" id="RHEA:66592"/>
        <dbReference type="Rhea" id="RHEA-COMP:13180"/>
        <dbReference type="Rhea" id="RHEA-COMP:16897"/>
        <dbReference type="Rhea" id="RHEA-COMP:17067"/>
        <dbReference type="ChEBI" id="CHEBI:15378"/>
        <dbReference type="ChEBI" id="CHEBI:136412"/>
        <dbReference type="ChEBI" id="CHEBI:157695"/>
        <dbReference type="ChEBI" id="CHEBI:167181"/>
        <dbReference type="EC" id="4.2.99.18"/>
    </reaction>
</comment>
<dbReference type="SUPFAM" id="SSF81624">
    <property type="entry name" value="N-terminal domain of MutM-like DNA repair proteins"/>
    <property type="match status" value="1"/>
</dbReference>
<dbReference type="PANTHER" id="PTHR22993:SF9">
    <property type="entry name" value="FORMAMIDOPYRIMIDINE-DNA GLYCOSYLASE"/>
    <property type="match status" value="1"/>
</dbReference>
<feature type="binding site" evidence="15">
    <location>
        <position position="100"/>
    </location>
    <ligand>
        <name>DNA</name>
        <dbReference type="ChEBI" id="CHEBI:16991"/>
    </ligand>
</feature>
<dbReference type="NCBIfam" id="TIGR00577">
    <property type="entry name" value="fpg"/>
    <property type="match status" value="1"/>
</dbReference>
<evidence type="ECO:0000256" key="11">
    <source>
        <dbReference type="ARBA" id="ARBA00023239"/>
    </source>
</evidence>
<comment type="cofactor">
    <cofactor evidence="15">
        <name>Zn(2+)</name>
        <dbReference type="ChEBI" id="CHEBI:29105"/>
    </cofactor>
    <text evidence="15">Binds 1 zinc ion per subunit.</text>
</comment>
<keyword evidence="13 15" id="KW-0326">Glycosidase</keyword>
<evidence type="ECO:0000259" key="17">
    <source>
        <dbReference type="PROSITE" id="PS51068"/>
    </source>
</evidence>
<dbReference type="Gene3D" id="3.20.190.10">
    <property type="entry name" value="MutM-like, N-terminal"/>
    <property type="match status" value="1"/>
</dbReference>
<evidence type="ECO:0000256" key="5">
    <source>
        <dbReference type="ARBA" id="ARBA00022763"/>
    </source>
</evidence>
<feature type="active site" description="Proton donor; for beta-elimination activity" evidence="15">
    <location>
        <position position="58"/>
    </location>
</feature>
<dbReference type="FunFam" id="1.10.8.50:FF:000003">
    <property type="entry name" value="Formamidopyrimidine-DNA glycosylase"/>
    <property type="match status" value="1"/>
</dbReference>
<comment type="similarity">
    <text evidence="2 15">Belongs to the FPG family.</text>
</comment>
<evidence type="ECO:0000256" key="15">
    <source>
        <dbReference type="HAMAP-Rule" id="MF_00103"/>
    </source>
</evidence>
<evidence type="ECO:0000256" key="2">
    <source>
        <dbReference type="ARBA" id="ARBA00009409"/>
    </source>
</evidence>
<keyword evidence="9 15" id="KW-0238">DNA-binding</keyword>
<sequence>MPELPEVETVRRGLEPVLAGATLDRVRQNRADLRFAFPDRFVDRLEGATVLSVGRRAKYLLMPLSTGETWVTHLGMTGRFTLDGEMLGEFETNAPARGPHEHLSLYATGKGVATRVGYADARRFGFMGLIPTDEIEAHPWFAGLGPEPMGNAFSADHLKARFKDRRQPVKVALLDQRHVAGLGNIYVCEALWRAGISPGAAAGSLSQARLERLTIAARDVLAEAIAAGGSTLRDFANAEGGQGYFQHSFDVYGREGQPCRRNADHPVIRRQVQGGRSTFWCPACQKR</sequence>
<dbReference type="EC" id="3.2.2.23" evidence="15"/>
<gene>
    <name evidence="15" type="primary">mutM</name>
    <name evidence="15" type="synonym">fpg</name>
    <name evidence="18" type="ORF">FHS65_001483</name>
</gene>
<evidence type="ECO:0000256" key="12">
    <source>
        <dbReference type="ARBA" id="ARBA00023268"/>
    </source>
</evidence>
<organism evidence="18 19">
    <name type="scientific">Brevundimonas halotolerans</name>
    <dbReference type="NCBI Taxonomy" id="69670"/>
    <lineage>
        <taxon>Bacteria</taxon>
        <taxon>Pseudomonadati</taxon>
        <taxon>Pseudomonadota</taxon>
        <taxon>Alphaproteobacteria</taxon>
        <taxon>Caulobacterales</taxon>
        <taxon>Caulobacteraceae</taxon>
        <taxon>Brevundimonas</taxon>
    </lineage>
</organism>
<feature type="domain" description="Formamidopyrimidine-DNA glycosylase catalytic" evidence="17">
    <location>
        <begin position="2"/>
        <end position="125"/>
    </location>
</feature>
<accession>A0A7W9A3E4</accession>
<dbReference type="SUPFAM" id="SSF57716">
    <property type="entry name" value="Glucocorticoid receptor-like (DNA-binding domain)"/>
    <property type="match status" value="1"/>
</dbReference>
<dbReference type="InterPro" id="IPR012319">
    <property type="entry name" value="FPG_cat"/>
</dbReference>
<keyword evidence="6 15" id="KW-0863">Zinc-finger</keyword>
<dbReference type="GO" id="GO:0034039">
    <property type="term" value="F:8-oxo-7,8-dihydroguanine DNA N-glycosylase activity"/>
    <property type="evidence" value="ECO:0007669"/>
    <property type="project" value="TreeGrafter"/>
</dbReference>
<dbReference type="PROSITE" id="PS51066">
    <property type="entry name" value="ZF_FPG_2"/>
    <property type="match status" value="1"/>
</dbReference>
<evidence type="ECO:0000256" key="9">
    <source>
        <dbReference type="ARBA" id="ARBA00023125"/>
    </source>
</evidence>
<dbReference type="NCBIfam" id="NF002211">
    <property type="entry name" value="PRK01103.1"/>
    <property type="match status" value="1"/>
</dbReference>
<evidence type="ECO:0000256" key="13">
    <source>
        <dbReference type="ARBA" id="ARBA00023295"/>
    </source>
</evidence>
<dbReference type="OrthoDB" id="9800855at2"/>
<dbReference type="RefSeq" id="WP_123287988.1">
    <property type="nucleotide sequence ID" value="NZ_JACIJB010000005.1"/>
</dbReference>